<sequence>MLFAISCLDHPNSLELRLTNRPTHLDYLNSYLAQIVIAGPLLDDAGEKPVGSLLVMDFADKASAEAFAAGDPYAKAGLFQSVSIRPYRKVLP</sequence>
<dbReference type="SUPFAM" id="SSF54909">
    <property type="entry name" value="Dimeric alpha+beta barrel"/>
    <property type="match status" value="1"/>
</dbReference>
<dbReference type="Proteomes" id="UP000234752">
    <property type="component" value="Chromosome eg_1"/>
</dbReference>
<dbReference type="KEGG" id="ncb:C0V82_15370"/>
<keyword evidence="3" id="KW-1185">Reference proteome</keyword>
<accession>A0A2K9NED4</accession>
<evidence type="ECO:0000313" key="2">
    <source>
        <dbReference type="EMBL" id="AUN31464.1"/>
    </source>
</evidence>
<evidence type="ECO:0000313" key="3">
    <source>
        <dbReference type="Proteomes" id="UP000234752"/>
    </source>
</evidence>
<dbReference type="RefSeq" id="WP_102113043.1">
    <property type="nucleotide sequence ID" value="NZ_BMGN01000005.1"/>
</dbReference>
<evidence type="ECO:0000256" key="1">
    <source>
        <dbReference type="ARBA" id="ARBA00007689"/>
    </source>
</evidence>
<dbReference type="PANTHER" id="PTHR33606:SF3">
    <property type="entry name" value="PROTEIN YCII"/>
    <property type="match status" value="1"/>
</dbReference>
<dbReference type="AlphaFoldDB" id="A0A2K9NED4"/>
<reference evidence="2 3" key="1">
    <citation type="submission" date="2017-12" db="EMBL/GenBank/DDBJ databases">
        <title>Genomes of bacteria within cyanobacterial aggregates.</title>
        <authorList>
            <person name="Cai H."/>
        </authorList>
    </citation>
    <scope>NUCLEOTIDE SEQUENCE [LARGE SCALE GENOMIC DNA]</scope>
    <source>
        <strain evidence="2 3">TH16</strain>
    </source>
</reference>
<organism evidence="2 3">
    <name type="scientific">Niveispirillum cyanobacteriorum</name>
    <dbReference type="NCBI Taxonomy" id="1612173"/>
    <lineage>
        <taxon>Bacteria</taxon>
        <taxon>Pseudomonadati</taxon>
        <taxon>Pseudomonadota</taxon>
        <taxon>Alphaproteobacteria</taxon>
        <taxon>Rhodospirillales</taxon>
        <taxon>Azospirillaceae</taxon>
        <taxon>Niveispirillum</taxon>
    </lineage>
</organism>
<dbReference type="PANTHER" id="PTHR33606">
    <property type="entry name" value="PROTEIN YCII"/>
    <property type="match status" value="1"/>
</dbReference>
<dbReference type="InterPro" id="IPR005545">
    <property type="entry name" value="YCII"/>
</dbReference>
<dbReference type="InterPro" id="IPR011008">
    <property type="entry name" value="Dimeric_a/b-barrel"/>
</dbReference>
<comment type="similarity">
    <text evidence="1">Belongs to the YciI family.</text>
</comment>
<dbReference type="OrthoDB" id="2293521at2"/>
<name>A0A2K9NED4_9PROT</name>
<gene>
    <name evidence="2" type="ORF">C0V82_15370</name>
</gene>
<dbReference type="InterPro" id="IPR051807">
    <property type="entry name" value="Sec-metab_biosynth-assoc"/>
</dbReference>
<protein>
    <submittedName>
        <fullName evidence="2">Uncharacterized protein</fullName>
    </submittedName>
</protein>
<dbReference type="Pfam" id="PF03795">
    <property type="entry name" value="YCII"/>
    <property type="match status" value="1"/>
</dbReference>
<proteinExistence type="inferred from homology"/>
<dbReference type="EMBL" id="CP025611">
    <property type="protein sequence ID" value="AUN31464.1"/>
    <property type="molecule type" value="Genomic_DNA"/>
</dbReference>
<dbReference type="Gene3D" id="3.30.70.1060">
    <property type="entry name" value="Dimeric alpha+beta barrel"/>
    <property type="match status" value="1"/>
</dbReference>